<dbReference type="RefSeq" id="WP_142861623.1">
    <property type="nucleotide sequence ID" value="NZ_VJMF01000010.1"/>
</dbReference>
<keyword evidence="1" id="KW-1133">Transmembrane helix</keyword>
<dbReference type="Proteomes" id="UP000316781">
    <property type="component" value="Unassembled WGS sequence"/>
</dbReference>
<proteinExistence type="predicted"/>
<accession>A0A549T6S6</accession>
<comment type="caution">
    <text evidence="2">The sequence shown here is derived from an EMBL/GenBank/DDBJ whole genome shotgun (WGS) entry which is preliminary data.</text>
</comment>
<protein>
    <submittedName>
        <fullName evidence="2">Uncharacterized protein</fullName>
    </submittedName>
</protein>
<reference evidence="2 3" key="1">
    <citation type="submission" date="2019-07" db="EMBL/GenBank/DDBJ databases">
        <title>Ln-dependent methylotrophs.</title>
        <authorList>
            <person name="Tani A."/>
        </authorList>
    </citation>
    <scope>NUCLEOTIDE SEQUENCE [LARGE SCALE GENOMIC DNA]</scope>
    <source>
        <strain evidence="2 3">SM89A</strain>
    </source>
</reference>
<dbReference type="EMBL" id="VJMF01000010">
    <property type="protein sequence ID" value="TRL37579.1"/>
    <property type="molecule type" value="Genomic_DNA"/>
</dbReference>
<gene>
    <name evidence="2" type="ORF">FM996_02125</name>
</gene>
<organism evidence="2 3">
    <name type="scientific">Methylosinus sporium</name>
    <dbReference type="NCBI Taxonomy" id="428"/>
    <lineage>
        <taxon>Bacteria</taxon>
        <taxon>Pseudomonadati</taxon>
        <taxon>Pseudomonadota</taxon>
        <taxon>Alphaproteobacteria</taxon>
        <taxon>Hyphomicrobiales</taxon>
        <taxon>Methylocystaceae</taxon>
        <taxon>Methylosinus</taxon>
    </lineage>
</organism>
<sequence length="76" mass="8369">MSDKPTPSPSPDSEPLGFVFDIAMALHPVALYWGRGKRLDLDDKKVLAKRILEHMITAGVVLARRPPLDGHGGPRR</sequence>
<feature type="transmembrane region" description="Helical" evidence="1">
    <location>
        <begin position="15"/>
        <end position="34"/>
    </location>
</feature>
<dbReference type="AlphaFoldDB" id="A0A549T6S6"/>
<name>A0A549T6S6_METSR</name>
<keyword evidence="1" id="KW-0812">Transmembrane</keyword>
<evidence type="ECO:0000313" key="3">
    <source>
        <dbReference type="Proteomes" id="UP000316781"/>
    </source>
</evidence>
<evidence type="ECO:0000256" key="1">
    <source>
        <dbReference type="SAM" id="Phobius"/>
    </source>
</evidence>
<evidence type="ECO:0000313" key="2">
    <source>
        <dbReference type="EMBL" id="TRL37579.1"/>
    </source>
</evidence>
<keyword evidence="1" id="KW-0472">Membrane</keyword>